<comment type="caution">
    <text evidence="1">The sequence shown here is derived from an EMBL/GenBank/DDBJ whole genome shotgun (WGS) entry which is preliminary data.</text>
</comment>
<dbReference type="EMBL" id="AMCW01000076">
    <property type="protein sequence ID" value="EKK01894.1"/>
    <property type="molecule type" value="Genomic_DNA"/>
</dbReference>
<evidence type="ECO:0000313" key="1">
    <source>
        <dbReference type="EMBL" id="EKK01894.1"/>
    </source>
</evidence>
<accession>K5DGD7</accession>
<gene>
    <name evidence="1" type="ORF">RBSH_02740</name>
</gene>
<dbReference type="PATRIC" id="fig|993517.3.peg.2959"/>
<protein>
    <submittedName>
        <fullName evidence="1">Uncharacterized protein</fullName>
    </submittedName>
</protein>
<proteinExistence type="predicted"/>
<evidence type="ECO:0000313" key="2">
    <source>
        <dbReference type="Proteomes" id="UP000007993"/>
    </source>
</evidence>
<organism evidence="1 2">
    <name type="scientific">Rhodopirellula baltica SH28</name>
    <dbReference type="NCBI Taxonomy" id="993517"/>
    <lineage>
        <taxon>Bacteria</taxon>
        <taxon>Pseudomonadati</taxon>
        <taxon>Planctomycetota</taxon>
        <taxon>Planctomycetia</taxon>
        <taxon>Pirellulales</taxon>
        <taxon>Pirellulaceae</taxon>
        <taxon>Rhodopirellula</taxon>
    </lineage>
</organism>
<name>K5DGD7_RHOBT</name>
<sequence length="62" mass="7008">MQVTATLTRTHCFGLLGRYRDVLQSDDRIVTLRQRTYSQSANNDCNEPEEVCFRCGGLPSAL</sequence>
<dbReference type="Proteomes" id="UP000007993">
    <property type="component" value="Unassembled WGS sequence"/>
</dbReference>
<dbReference type="AlphaFoldDB" id="K5DGD7"/>
<reference evidence="1 2" key="1">
    <citation type="journal article" date="2013" name="Mar. Genomics">
        <title>Expression of sulfatases in Rhodopirellula baltica and the diversity of sulfatases in the genus Rhodopirellula.</title>
        <authorList>
            <person name="Wegner C.E."/>
            <person name="Richter-Heitmann T."/>
            <person name="Klindworth A."/>
            <person name="Klockow C."/>
            <person name="Richter M."/>
            <person name="Achstetter T."/>
            <person name="Glockner F.O."/>
            <person name="Harder J."/>
        </authorList>
    </citation>
    <scope>NUCLEOTIDE SEQUENCE [LARGE SCALE GENOMIC DNA]</scope>
    <source>
        <strain evidence="1 2">SH28</strain>
    </source>
</reference>